<dbReference type="AlphaFoldDB" id="U2KRP5"/>
<reference evidence="1 2" key="1">
    <citation type="submission" date="2013-07" db="EMBL/GenBank/DDBJ databases">
        <authorList>
            <person name="Weinstock G."/>
            <person name="Sodergren E."/>
            <person name="Wylie T."/>
            <person name="Fulton L."/>
            <person name="Fulton R."/>
            <person name="Fronick C."/>
            <person name="O'Laughlin M."/>
            <person name="Godfrey J."/>
            <person name="Miner T."/>
            <person name="Herter B."/>
            <person name="Appelbaum E."/>
            <person name="Cordes M."/>
            <person name="Lek S."/>
            <person name="Wollam A."/>
            <person name="Pepin K.H."/>
            <person name="Palsikar V.B."/>
            <person name="Mitreva M."/>
            <person name="Wilson R.K."/>
        </authorList>
    </citation>
    <scope>NUCLEOTIDE SEQUENCE [LARGE SCALE GENOMIC DNA]</scope>
    <source>
        <strain evidence="1 2">ATCC 27760</strain>
    </source>
</reference>
<dbReference type="PATRIC" id="fig|411473.3.peg.1583"/>
<sequence length="447" mass="51077">MIDATQIAAAMQVPCLLSGDMIQQMQLWEELYLNRAGWIRNRIRSCHIPANIAQELKRLTLTEFSATVHDAAELEQAVSRVLPKLRRKMDFGLAIGGLLLKPYFTAQGVSVDIVPQNAYLPVNYTDDSCDAVVCPEEISIGRDYFTRLELHVYSRLRQTHTIQNRCFRSASPGTLGTECSLDAVPQWADVLPEKVYENVQRPLFAIFQTPDSNNIDPTSPLGVSVFADAVDFIRDADEHWERILWELESSERAIDATEDLFRYKDGKPVLPKGRERMFRSYEKTDGQSFINTFSPEVRDTAYFHAFNQILRRIENAVGLSYGTLSEVSDVEKTAEEVRSSKQRSFSRVKDIQENLRNALEQMLYGMQFYQDYYRSQSSPPVKATFNFGDGVLEDPDVEYQRRVQMVRDGLLKPSLFLAWYFDCSEEKAAQMMPERQDDGGLFSGGEI</sequence>
<protein>
    <submittedName>
        <fullName evidence="1">Putative phage minor capsid protein</fullName>
    </submittedName>
</protein>
<gene>
    <name evidence="1" type="ORF">RUMCAL_01924</name>
</gene>
<accession>U2KRP5</accession>
<keyword evidence="2" id="KW-1185">Reference proteome</keyword>
<evidence type="ECO:0000313" key="1">
    <source>
        <dbReference type="EMBL" id="ERJ94755.1"/>
    </source>
</evidence>
<dbReference type="eggNOG" id="ENOG502Z88Q">
    <property type="taxonomic scope" value="Bacteria"/>
</dbReference>
<dbReference type="OrthoDB" id="1641671at2"/>
<name>U2KRP5_9FIRM</name>
<comment type="caution">
    <text evidence="1">The sequence shown here is derived from an EMBL/GenBank/DDBJ whole genome shotgun (WGS) entry which is preliminary data.</text>
</comment>
<dbReference type="HOGENOM" id="CLU_042280_0_0_9"/>
<proteinExistence type="predicted"/>
<dbReference type="RefSeq" id="WP_021683421.1">
    <property type="nucleotide sequence ID" value="NZ_KI260480.1"/>
</dbReference>
<dbReference type="STRING" id="411473.RUMCAL_01924"/>
<dbReference type="Proteomes" id="UP000016662">
    <property type="component" value="Unassembled WGS sequence"/>
</dbReference>
<evidence type="ECO:0000313" key="2">
    <source>
        <dbReference type="Proteomes" id="UP000016662"/>
    </source>
</evidence>
<dbReference type="EMBL" id="AWVF01000236">
    <property type="protein sequence ID" value="ERJ94755.1"/>
    <property type="molecule type" value="Genomic_DNA"/>
</dbReference>
<organism evidence="1 2">
    <name type="scientific">Ruminococcus callidus ATCC 27760</name>
    <dbReference type="NCBI Taxonomy" id="411473"/>
    <lineage>
        <taxon>Bacteria</taxon>
        <taxon>Bacillati</taxon>
        <taxon>Bacillota</taxon>
        <taxon>Clostridia</taxon>
        <taxon>Eubacteriales</taxon>
        <taxon>Oscillospiraceae</taxon>
        <taxon>Ruminococcus</taxon>
    </lineage>
</organism>